<feature type="domain" description="AlgX/AlgJ SGNH hydrolase-like" evidence="8">
    <location>
        <begin position="116"/>
        <end position="279"/>
    </location>
</feature>
<sequence>MRKLVAAFALLFFAAPLLLWAGGVRARPFENRPMAPRPALSDGWDAFDGATRFFVDRLPLREQAVRANTWVSVNVFDTTPDYSGGEENALPFGKPEQPAKPTPTPAPGAAPPPTGVLKGRDGWLFLEADLQNACKPSIAWDEAMRRYRRLIELIRDSGRKVAFVIPPDKSTVYSRYLPKDGFAEQDCYAAGKREGWRRVEDAGLPELLPLRKTMLAGRADPPQESYWPEDTHWNTKGGVQAARAVLEHLDGPPIRESEIVKGRVEHTGDLAALIGANATRTGPDWKIQRPAGAPVYPGRTAFLIDSFGPTLAVGLTPYMQELVPADWLTTPADQLIQAIVAADTVILEKVERDVTYLVSDAGIVTPAFMDALEAALAAAG</sequence>
<evidence type="ECO:0000313" key="9">
    <source>
        <dbReference type="EMBL" id="MDA0179186.1"/>
    </source>
</evidence>
<keyword evidence="5" id="KW-0574">Periplasm</keyword>
<keyword evidence="10" id="KW-1185">Reference proteome</keyword>
<evidence type="ECO:0000256" key="6">
    <source>
        <dbReference type="ARBA" id="ARBA00022841"/>
    </source>
</evidence>
<comment type="subcellular location">
    <subcellularLocation>
        <location evidence="1">Periplasm</location>
    </subcellularLocation>
</comment>
<evidence type="ECO:0000256" key="3">
    <source>
        <dbReference type="ARBA" id="ARBA00022679"/>
    </source>
</evidence>
<keyword evidence="6" id="KW-0016">Alginate biosynthesis</keyword>
<dbReference type="GO" id="GO:0042597">
    <property type="term" value="C:periplasmic space"/>
    <property type="evidence" value="ECO:0007669"/>
    <property type="project" value="UniProtKB-SubCell"/>
</dbReference>
<feature type="region of interest" description="Disordered" evidence="7">
    <location>
        <begin position="82"/>
        <end position="114"/>
    </location>
</feature>
<protein>
    <recommendedName>
        <fullName evidence="8">AlgX/AlgJ SGNH hydrolase-like domain-containing protein</fullName>
    </recommendedName>
</protein>
<name>A0A9X3N7L5_9ACTN</name>
<organism evidence="9 10">
    <name type="scientific">Solirubrobacter phytolaccae</name>
    <dbReference type="NCBI Taxonomy" id="1404360"/>
    <lineage>
        <taxon>Bacteria</taxon>
        <taxon>Bacillati</taxon>
        <taxon>Actinomycetota</taxon>
        <taxon>Thermoleophilia</taxon>
        <taxon>Solirubrobacterales</taxon>
        <taxon>Solirubrobacteraceae</taxon>
        <taxon>Solirubrobacter</taxon>
    </lineage>
</organism>
<evidence type="ECO:0000256" key="1">
    <source>
        <dbReference type="ARBA" id="ARBA00004418"/>
    </source>
</evidence>
<reference evidence="9" key="1">
    <citation type="submission" date="2022-10" db="EMBL/GenBank/DDBJ databases">
        <title>The WGS of Solirubrobacter phytolaccae KCTC 29190.</title>
        <authorList>
            <person name="Jiang Z."/>
        </authorList>
    </citation>
    <scope>NUCLEOTIDE SEQUENCE</scope>
    <source>
        <strain evidence="9">KCTC 29190</strain>
    </source>
</reference>
<dbReference type="Pfam" id="PF16822">
    <property type="entry name" value="ALGX"/>
    <property type="match status" value="1"/>
</dbReference>
<proteinExistence type="predicted"/>
<dbReference type="EMBL" id="JAPDDP010000003">
    <property type="protein sequence ID" value="MDA0179186.1"/>
    <property type="molecule type" value="Genomic_DNA"/>
</dbReference>
<evidence type="ECO:0000259" key="8">
    <source>
        <dbReference type="Pfam" id="PF16822"/>
    </source>
</evidence>
<comment type="pathway">
    <text evidence="2">Glycan biosynthesis; alginate biosynthesis.</text>
</comment>
<evidence type="ECO:0000313" key="10">
    <source>
        <dbReference type="Proteomes" id="UP001147653"/>
    </source>
</evidence>
<dbReference type="Proteomes" id="UP001147653">
    <property type="component" value="Unassembled WGS sequence"/>
</dbReference>
<gene>
    <name evidence="9" type="ORF">OJ997_02670</name>
</gene>
<dbReference type="GO" id="GO:0016740">
    <property type="term" value="F:transferase activity"/>
    <property type="evidence" value="ECO:0007669"/>
    <property type="project" value="UniProtKB-KW"/>
</dbReference>
<feature type="compositionally biased region" description="Pro residues" evidence="7">
    <location>
        <begin position="98"/>
        <end position="114"/>
    </location>
</feature>
<evidence type="ECO:0000256" key="7">
    <source>
        <dbReference type="SAM" id="MobiDB-lite"/>
    </source>
</evidence>
<dbReference type="AlphaFoldDB" id="A0A9X3N7L5"/>
<dbReference type="RefSeq" id="WP_270023450.1">
    <property type="nucleotide sequence ID" value="NZ_JAPDDP010000003.1"/>
</dbReference>
<keyword evidence="3" id="KW-0808">Transferase</keyword>
<accession>A0A9X3N7L5</accession>
<comment type="caution">
    <text evidence="9">The sequence shown here is derived from an EMBL/GenBank/DDBJ whole genome shotgun (WGS) entry which is preliminary data.</text>
</comment>
<evidence type="ECO:0000256" key="5">
    <source>
        <dbReference type="ARBA" id="ARBA00022764"/>
    </source>
</evidence>
<evidence type="ECO:0000256" key="2">
    <source>
        <dbReference type="ARBA" id="ARBA00005182"/>
    </source>
</evidence>
<dbReference type="InterPro" id="IPR031811">
    <property type="entry name" value="ALGX/ALGJ_SGNH-like"/>
</dbReference>
<keyword evidence="4" id="KW-0732">Signal</keyword>
<dbReference type="GO" id="GO:0042121">
    <property type="term" value="P:alginic acid biosynthetic process"/>
    <property type="evidence" value="ECO:0007669"/>
    <property type="project" value="UniProtKB-KW"/>
</dbReference>
<evidence type="ECO:0000256" key="4">
    <source>
        <dbReference type="ARBA" id="ARBA00022729"/>
    </source>
</evidence>